<dbReference type="EMBL" id="DF830079">
    <property type="protein sequence ID" value="GAK66190.1"/>
    <property type="molecule type" value="Genomic_DNA"/>
</dbReference>
<reference evidence="3" key="1">
    <citation type="submission" date="2014-07" db="EMBL/GenBank/DDBJ databases">
        <title>Draft genome sequence of the yeast Pseudozyma antarctica JCM 10317 known as a producer of lipase B which used in a wide range of industrial applications.</title>
        <authorList>
            <person name="Morita T."/>
            <person name="Saika A."/>
            <person name="Koike H."/>
        </authorList>
    </citation>
    <scope>NUCLEOTIDE SEQUENCE</scope>
    <source>
        <strain evidence="3">JCM 10317</strain>
    </source>
</reference>
<evidence type="ECO:0000256" key="2">
    <source>
        <dbReference type="SAM" id="SignalP"/>
    </source>
</evidence>
<feature type="region of interest" description="Disordered" evidence="1">
    <location>
        <begin position="409"/>
        <end position="430"/>
    </location>
</feature>
<feature type="signal peptide" evidence="2">
    <location>
        <begin position="1"/>
        <end position="22"/>
    </location>
</feature>
<dbReference type="RefSeq" id="XP_014655435.1">
    <property type="nucleotide sequence ID" value="XM_014799949.1"/>
</dbReference>
<evidence type="ECO:0000313" key="3">
    <source>
        <dbReference type="EMBL" id="GAK66190.1"/>
    </source>
</evidence>
<sequence length="554" mass="60244">MHAASLRSSAWFLGWISSLSSARPMPPKPGGCLERGWSAEPIAHADRMWESRSWGRRKRTGGRRTCPRISRRTLVPSGEDGSQGMGAAIHARASGTTAVAVQGADDASSRSASLLGALSIRCLAALRAPPRAQHLVAPRSVSVTFEIAQRNILFLLSSLAFPFLRVLFFLGRISHAASQDLKVKQLLTAADVPRSSIRSSDFKTQGSSTHHALVPYMMHVFTPRISRAASFSWPVLAAIQCNMVSWHHACQGRDMTVPPTSNNGTTHELYSMQAAALYKRDSFHVAILGRAYQLLMFNRSLHSLTERKEVQSGVCRSCGASHRSQTAMLCPGSLAVRATMEAKAQLSWLSFLLGPVFFGPRDNTEQKAPAAKQVDSGATVPDFVPSPDDCMPSQALGLSAKFYRTPRQSDIRDNGNDAVPHQTPAEARSGQIDRREWAVRLLNLDRMGADEERQRTIAESPTEAGWQGSNEAVSWAVTALEPPARVVGHTSQLGEACMPATAADATPQPTTELELASSAWPVINCQTWLRSPVKLAPFRCKPQLASTPPSRTQI</sequence>
<gene>
    <name evidence="3" type="ORF">PAN0_012d4412</name>
</gene>
<name>A0A081CHP4_PSEA2</name>
<evidence type="ECO:0000256" key="1">
    <source>
        <dbReference type="SAM" id="MobiDB-lite"/>
    </source>
</evidence>
<dbReference type="Proteomes" id="UP000053758">
    <property type="component" value="Unassembled WGS sequence"/>
</dbReference>
<protein>
    <submittedName>
        <fullName evidence="3">Uncharacterized protein</fullName>
    </submittedName>
</protein>
<dbReference type="GeneID" id="26305325"/>
<dbReference type="AlphaFoldDB" id="A0A081CHP4"/>
<organism evidence="3">
    <name type="scientific">Pseudozyma antarctica</name>
    <name type="common">Yeast</name>
    <name type="synonym">Candida antarctica</name>
    <dbReference type="NCBI Taxonomy" id="84753"/>
    <lineage>
        <taxon>Eukaryota</taxon>
        <taxon>Fungi</taxon>
        <taxon>Dikarya</taxon>
        <taxon>Basidiomycota</taxon>
        <taxon>Ustilaginomycotina</taxon>
        <taxon>Ustilaginomycetes</taxon>
        <taxon>Ustilaginales</taxon>
        <taxon>Ustilaginaceae</taxon>
        <taxon>Moesziomyces</taxon>
    </lineage>
</organism>
<proteinExistence type="predicted"/>
<evidence type="ECO:0000313" key="4">
    <source>
        <dbReference type="Proteomes" id="UP000053758"/>
    </source>
</evidence>
<keyword evidence="4" id="KW-1185">Reference proteome</keyword>
<accession>A0A081CHP4</accession>
<dbReference type="HOGENOM" id="CLU_491748_0_0_1"/>
<keyword evidence="2" id="KW-0732">Signal</keyword>
<feature type="chain" id="PRO_5001755901" evidence="2">
    <location>
        <begin position="23"/>
        <end position="554"/>
    </location>
</feature>